<proteinExistence type="predicted"/>
<protein>
    <submittedName>
        <fullName evidence="1">Uncharacterized protein</fullName>
    </submittedName>
</protein>
<gene>
    <name evidence="1" type="primary">78</name>
    <name evidence="1" type="ORF">PBI_GRAVY_78</name>
</gene>
<name>A0A2P1JY88_9CAUD</name>
<evidence type="ECO:0000313" key="1">
    <source>
        <dbReference type="EMBL" id="AVO25317.1"/>
    </source>
</evidence>
<dbReference type="Proteomes" id="UP000240261">
    <property type="component" value="Segment"/>
</dbReference>
<organism evidence="1 2">
    <name type="scientific">Gordonia phage Gravy</name>
    <dbReference type="NCBI Taxonomy" id="2094133"/>
    <lineage>
        <taxon>Viruses</taxon>
        <taxon>Duplodnaviria</taxon>
        <taxon>Heunggongvirae</taxon>
        <taxon>Uroviricota</taxon>
        <taxon>Caudoviricetes</taxon>
        <taxon>Deejayvirinae</taxon>
        <taxon>Tanisvirus</taxon>
        <taxon>Tanisvirus tanis</taxon>
    </lineage>
</organism>
<reference evidence="1 2" key="1">
    <citation type="submission" date="2018-02" db="EMBL/GenBank/DDBJ databases">
        <authorList>
            <person name="Aull H.G."/>
            <person name="Garlena R.A."/>
            <person name="Russell D.A."/>
            <person name="Pop W.H."/>
            <person name="Jacobs-Sera D."/>
            <person name="Hatfull G.F."/>
        </authorList>
    </citation>
    <scope>NUCLEOTIDE SEQUENCE [LARGE SCALE GENOMIC DNA]</scope>
</reference>
<evidence type="ECO:0000313" key="2">
    <source>
        <dbReference type="Proteomes" id="UP000240261"/>
    </source>
</evidence>
<sequence length="77" mass="8652">MEYAFTITNVKLDFVIIEGRTNSTGMNAILKRFAGLAYPTRAALMHELLENKVAEHKGVRASEHPYSVHMQYVGTLV</sequence>
<dbReference type="EMBL" id="MG962368">
    <property type="protein sequence ID" value="AVO25317.1"/>
    <property type="molecule type" value="Genomic_DNA"/>
</dbReference>
<accession>A0A2P1JY88</accession>